<protein>
    <submittedName>
        <fullName evidence="1">8564_t:CDS:1</fullName>
    </submittedName>
</protein>
<proteinExistence type="predicted"/>
<dbReference type="EMBL" id="CAJVPV010001849">
    <property type="protein sequence ID" value="CAG8510162.1"/>
    <property type="molecule type" value="Genomic_DNA"/>
</dbReference>
<name>A0A9N8ZX64_9GLOM</name>
<feature type="non-terminal residue" evidence="1">
    <location>
        <position position="58"/>
    </location>
</feature>
<dbReference type="Proteomes" id="UP000789342">
    <property type="component" value="Unassembled WGS sequence"/>
</dbReference>
<keyword evidence="2" id="KW-1185">Reference proteome</keyword>
<dbReference type="OrthoDB" id="2439461at2759"/>
<sequence>MQDQRSKPKNPSELDLLRQRIIDLETENAEIPELGNKLLKFAEVEVEKKRLRQIKLIG</sequence>
<comment type="caution">
    <text evidence="1">The sequence shown here is derived from an EMBL/GenBank/DDBJ whole genome shotgun (WGS) entry which is preliminary data.</text>
</comment>
<evidence type="ECO:0000313" key="2">
    <source>
        <dbReference type="Proteomes" id="UP000789342"/>
    </source>
</evidence>
<evidence type="ECO:0000313" key="1">
    <source>
        <dbReference type="EMBL" id="CAG8510162.1"/>
    </source>
</evidence>
<organism evidence="1 2">
    <name type="scientific">Acaulospora morrowiae</name>
    <dbReference type="NCBI Taxonomy" id="94023"/>
    <lineage>
        <taxon>Eukaryota</taxon>
        <taxon>Fungi</taxon>
        <taxon>Fungi incertae sedis</taxon>
        <taxon>Mucoromycota</taxon>
        <taxon>Glomeromycotina</taxon>
        <taxon>Glomeromycetes</taxon>
        <taxon>Diversisporales</taxon>
        <taxon>Acaulosporaceae</taxon>
        <taxon>Acaulospora</taxon>
    </lineage>
</organism>
<gene>
    <name evidence="1" type="ORF">AMORRO_LOCUS3685</name>
</gene>
<accession>A0A9N8ZX64</accession>
<dbReference type="AlphaFoldDB" id="A0A9N8ZX64"/>
<reference evidence="1" key="1">
    <citation type="submission" date="2021-06" db="EMBL/GenBank/DDBJ databases">
        <authorList>
            <person name="Kallberg Y."/>
            <person name="Tangrot J."/>
            <person name="Rosling A."/>
        </authorList>
    </citation>
    <scope>NUCLEOTIDE SEQUENCE</scope>
    <source>
        <strain evidence="1">CL551</strain>
    </source>
</reference>